<accession>A0A834W049</accession>
<keyword evidence="2" id="KW-1185">Reference proteome</keyword>
<protein>
    <submittedName>
        <fullName evidence="1">Uncharacterized protein</fullName>
    </submittedName>
</protein>
<evidence type="ECO:0000313" key="2">
    <source>
        <dbReference type="Proteomes" id="UP000634136"/>
    </source>
</evidence>
<dbReference type="Proteomes" id="UP000634136">
    <property type="component" value="Unassembled WGS sequence"/>
</dbReference>
<comment type="caution">
    <text evidence="1">The sequence shown here is derived from an EMBL/GenBank/DDBJ whole genome shotgun (WGS) entry which is preliminary data.</text>
</comment>
<gene>
    <name evidence="1" type="ORF">G2W53_043283</name>
</gene>
<proteinExistence type="predicted"/>
<dbReference type="AlphaFoldDB" id="A0A834W049"/>
<dbReference type="EMBL" id="JAAIUW010000013">
    <property type="protein sequence ID" value="KAF7804172.1"/>
    <property type="molecule type" value="Genomic_DNA"/>
</dbReference>
<organism evidence="1 2">
    <name type="scientific">Senna tora</name>
    <dbReference type="NCBI Taxonomy" id="362788"/>
    <lineage>
        <taxon>Eukaryota</taxon>
        <taxon>Viridiplantae</taxon>
        <taxon>Streptophyta</taxon>
        <taxon>Embryophyta</taxon>
        <taxon>Tracheophyta</taxon>
        <taxon>Spermatophyta</taxon>
        <taxon>Magnoliopsida</taxon>
        <taxon>eudicotyledons</taxon>
        <taxon>Gunneridae</taxon>
        <taxon>Pentapetalae</taxon>
        <taxon>rosids</taxon>
        <taxon>fabids</taxon>
        <taxon>Fabales</taxon>
        <taxon>Fabaceae</taxon>
        <taxon>Caesalpinioideae</taxon>
        <taxon>Cassia clade</taxon>
        <taxon>Senna</taxon>
    </lineage>
</organism>
<name>A0A834W049_9FABA</name>
<evidence type="ECO:0000313" key="1">
    <source>
        <dbReference type="EMBL" id="KAF7804172.1"/>
    </source>
</evidence>
<sequence length="23" mass="2625">MGFHIGEPWVIYVVFKGRDSSLS</sequence>
<reference evidence="1" key="1">
    <citation type="submission" date="2020-09" db="EMBL/GenBank/DDBJ databases">
        <title>Genome-Enabled Discovery of Anthraquinone Biosynthesis in Senna tora.</title>
        <authorList>
            <person name="Kang S.-H."/>
            <person name="Pandey R.P."/>
            <person name="Lee C.-M."/>
            <person name="Sim J.-S."/>
            <person name="Jeong J.-T."/>
            <person name="Choi B.-S."/>
            <person name="Jung M."/>
            <person name="Ginzburg D."/>
            <person name="Zhao K."/>
            <person name="Won S.Y."/>
            <person name="Oh T.-J."/>
            <person name="Yu Y."/>
            <person name="Kim N.-H."/>
            <person name="Lee O.R."/>
            <person name="Lee T.-H."/>
            <person name="Bashyal P."/>
            <person name="Kim T.-S."/>
            <person name="Lee W.-H."/>
            <person name="Kawkins C."/>
            <person name="Kim C.-K."/>
            <person name="Kim J.S."/>
            <person name="Ahn B.O."/>
            <person name="Rhee S.Y."/>
            <person name="Sohng J.K."/>
        </authorList>
    </citation>
    <scope>NUCLEOTIDE SEQUENCE</scope>
    <source>
        <tissue evidence="1">Leaf</tissue>
    </source>
</reference>